<dbReference type="Proteomes" id="UP000225706">
    <property type="component" value="Unassembled WGS sequence"/>
</dbReference>
<comment type="caution">
    <text evidence="3">The sequence shown here is derived from an EMBL/GenBank/DDBJ whole genome shotgun (WGS) entry which is preliminary data.</text>
</comment>
<dbReference type="InterPro" id="IPR057603">
    <property type="entry name" value="Periphilin-1_C"/>
</dbReference>
<organism evidence="3 4">
    <name type="scientific">Stylophora pistillata</name>
    <name type="common">Smooth cauliflower coral</name>
    <dbReference type="NCBI Taxonomy" id="50429"/>
    <lineage>
        <taxon>Eukaryota</taxon>
        <taxon>Metazoa</taxon>
        <taxon>Cnidaria</taxon>
        <taxon>Anthozoa</taxon>
        <taxon>Hexacorallia</taxon>
        <taxon>Scleractinia</taxon>
        <taxon>Astrocoeniina</taxon>
        <taxon>Pocilloporidae</taxon>
        <taxon>Stylophora</taxon>
    </lineage>
</organism>
<dbReference type="AlphaFoldDB" id="A0A2B4SIW7"/>
<feature type="domain" description="Periphilin-1 C-terminal" evidence="2">
    <location>
        <begin position="161"/>
        <end position="208"/>
    </location>
</feature>
<sequence>MPVACASDICAGGHDEQMVSLLRYSNQVQSTNPKMQGKNENDFESDGGFQRQASVSQNGDNTSHSTPANIKRPCPASNEEPFRTNKVARKALKLIMPTDRTPDRHGKTNANSSFSIKTASCTITSADIDIVLGDAFFTNEPNHLDPEGGYRLKEVRKIHLNVYKQECQTVISVVKKLVSNDPRLENLLQNAMHHTLQDMGRRCVQELEK</sequence>
<dbReference type="EMBL" id="LSMT01000067">
    <property type="protein sequence ID" value="PFX29316.1"/>
    <property type="molecule type" value="Genomic_DNA"/>
</dbReference>
<name>A0A2B4SIW7_STYPI</name>
<evidence type="ECO:0000259" key="2">
    <source>
        <dbReference type="Pfam" id="PF25234"/>
    </source>
</evidence>
<accession>A0A2B4SIW7</accession>
<protein>
    <submittedName>
        <fullName evidence="3">Periphilin-1</fullName>
    </submittedName>
</protein>
<proteinExistence type="predicted"/>
<evidence type="ECO:0000256" key="1">
    <source>
        <dbReference type="SAM" id="MobiDB-lite"/>
    </source>
</evidence>
<evidence type="ECO:0000313" key="4">
    <source>
        <dbReference type="Proteomes" id="UP000225706"/>
    </source>
</evidence>
<evidence type="ECO:0000313" key="3">
    <source>
        <dbReference type="EMBL" id="PFX29316.1"/>
    </source>
</evidence>
<gene>
    <name evidence="3" type="primary">Pphln1</name>
    <name evidence="3" type="ORF">AWC38_SpisGene5934</name>
</gene>
<dbReference type="Pfam" id="PF25234">
    <property type="entry name" value="Periphilin_C"/>
    <property type="match status" value="1"/>
</dbReference>
<feature type="compositionally biased region" description="Polar residues" evidence="1">
    <location>
        <begin position="51"/>
        <end position="68"/>
    </location>
</feature>
<feature type="region of interest" description="Disordered" evidence="1">
    <location>
        <begin position="31"/>
        <end position="81"/>
    </location>
</feature>
<reference evidence="4" key="1">
    <citation type="journal article" date="2017" name="bioRxiv">
        <title>Comparative analysis of the genomes of Stylophora pistillata and Acropora digitifera provides evidence for extensive differences between species of corals.</title>
        <authorList>
            <person name="Voolstra C.R."/>
            <person name="Li Y."/>
            <person name="Liew Y.J."/>
            <person name="Baumgarten S."/>
            <person name="Zoccola D."/>
            <person name="Flot J.-F."/>
            <person name="Tambutte S."/>
            <person name="Allemand D."/>
            <person name="Aranda M."/>
        </authorList>
    </citation>
    <scope>NUCLEOTIDE SEQUENCE [LARGE SCALE GENOMIC DNA]</scope>
</reference>
<keyword evidence="4" id="KW-1185">Reference proteome</keyword>
<dbReference type="STRING" id="50429.A0A2B4SIW7"/>
<dbReference type="OrthoDB" id="5972460at2759"/>